<proteinExistence type="predicted"/>
<evidence type="ECO:0000313" key="2">
    <source>
        <dbReference type="EMBL" id="MBB5745185.1"/>
    </source>
</evidence>
<evidence type="ECO:0000313" key="3">
    <source>
        <dbReference type="Proteomes" id="UP000545037"/>
    </source>
</evidence>
<keyword evidence="1" id="KW-1133">Transmembrane helix</keyword>
<dbReference type="AlphaFoldDB" id="A0A7W9CGG9"/>
<comment type="caution">
    <text evidence="2">The sequence shown here is derived from an EMBL/GenBank/DDBJ whole genome shotgun (WGS) entry which is preliminary data.</text>
</comment>
<evidence type="ECO:0000256" key="1">
    <source>
        <dbReference type="SAM" id="Phobius"/>
    </source>
</evidence>
<gene>
    <name evidence="2" type="ORF">GGR13_000757</name>
</gene>
<feature type="transmembrane region" description="Helical" evidence="1">
    <location>
        <begin position="12"/>
        <end position="33"/>
    </location>
</feature>
<reference evidence="2 3" key="1">
    <citation type="submission" date="2020-08" db="EMBL/GenBank/DDBJ databases">
        <title>Genomic Encyclopedia of Type Strains, Phase IV (KMG-IV): sequencing the most valuable type-strain genomes for metagenomic binning, comparative biology and taxonomic classification.</title>
        <authorList>
            <person name="Goeker M."/>
        </authorList>
    </citation>
    <scope>NUCLEOTIDE SEQUENCE [LARGE SCALE GENOMIC DNA]</scope>
    <source>
        <strain evidence="2 3">DSM 4737</strain>
    </source>
</reference>
<name>A0A7W9CGG9_9CAUL</name>
<dbReference type="Proteomes" id="UP000545037">
    <property type="component" value="Unassembled WGS sequence"/>
</dbReference>
<sequence length="38" mass="4089">MISKILMLSGRRLNAILLLVTIIILGMAGLGMLDSPHI</sequence>
<dbReference type="EMBL" id="JACHOR010000001">
    <property type="protein sequence ID" value="MBB5745185.1"/>
    <property type="molecule type" value="Genomic_DNA"/>
</dbReference>
<organism evidence="2 3">
    <name type="scientific">Brevundimonas variabilis</name>
    <dbReference type="NCBI Taxonomy" id="74312"/>
    <lineage>
        <taxon>Bacteria</taxon>
        <taxon>Pseudomonadati</taxon>
        <taxon>Pseudomonadota</taxon>
        <taxon>Alphaproteobacteria</taxon>
        <taxon>Caulobacterales</taxon>
        <taxon>Caulobacteraceae</taxon>
        <taxon>Brevundimonas</taxon>
    </lineage>
</organism>
<protein>
    <submittedName>
        <fullName evidence="2">Uncharacterized protein</fullName>
    </submittedName>
</protein>
<keyword evidence="3" id="KW-1185">Reference proteome</keyword>
<keyword evidence="1" id="KW-0812">Transmembrane</keyword>
<keyword evidence="1" id="KW-0472">Membrane</keyword>
<accession>A0A7W9CGG9</accession>